<evidence type="ECO:0000313" key="1">
    <source>
        <dbReference type="EMBL" id="BCS97766.1"/>
    </source>
</evidence>
<accession>A0ABM7PKF3</accession>
<dbReference type="EMBL" id="AP024488">
    <property type="protein sequence ID" value="BCS97766.1"/>
    <property type="molecule type" value="Genomic_DNA"/>
</dbReference>
<organism evidence="1 2">
    <name type="scientific">Desulfoluna limicola</name>
    <dbReference type="NCBI Taxonomy" id="2810562"/>
    <lineage>
        <taxon>Bacteria</taxon>
        <taxon>Pseudomonadati</taxon>
        <taxon>Thermodesulfobacteriota</taxon>
        <taxon>Desulfobacteria</taxon>
        <taxon>Desulfobacterales</taxon>
        <taxon>Desulfolunaceae</taxon>
        <taxon>Desulfoluna</taxon>
    </lineage>
</organism>
<protein>
    <submittedName>
        <fullName evidence="1">Uncharacterized protein</fullName>
    </submittedName>
</protein>
<evidence type="ECO:0000313" key="2">
    <source>
        <dbReference type="Proteomes" id="UP001320148"/>
    </source>
</evidence>
<name>A0ABM7PKF3_9BACT</name>
<sequence length="51" mass="5755">MDKEFSRCPGCGYEDGFHVSFAAQEDLRAEVILICPRCSKRYRAGWVATLA</sequence>
<reference evidence="1 2" key="1">
    <citation type="submission" date="2021-02" db="EMBL/GenBank/DDBJ databases">
        <title>Complete genome of Desulfoluna sp. strain ASN36.</title>
        <authorList>
            <person name="Takahashi A."/>
            <person name="Kojima H."/>
            <person name="Fukui M."/>
        </authorList>
    </citation>
    <scope>NUCLEOTIDE SEQUENCE [LARGE SCALE GENOMIC DNA]</scope>
    <source>
        <strain evidence="1 2">ASN36</strain>
    </source>
</reference>
<gene>
    <name evidence="1" type="ORF">DSLASN_33980</name>
</gene>
<keyword evidence="2" id="KW-1185">Reference proteome</keyword>
<proteinExistence type="predicted"/>
<dbReference type="Proteomes" id="UP001320148">
    <property type="component" value="Chromosome"/>
</dbReference>